<dbReference type="RefSeq" id="WP_060998706.1">
    <property type="nucleotide sequence ID" value="NZ_LNQZ01000016.1"/>
</dbReference>
<dbReference type="Proteomes" id="UP000241858">
    <property type="component" value="Unassembled WGS sequence"/>
</dbReference>
<evidence type="ECO:0000313" key="1">
    <source>
        <dbReference type="EMBL" id="PSU01166.1"/>
    </source>
</evidence>
<dbReference type="EMBL" id="PYLY01000036">
    <property type="protein sequence ID" value="PSU01166.1"/>
    <property type="molecule type" value="Genomic_DNA"/>
</dbReference>
<reference evidence="1 2" key="1">
    <citation type="submission" date="2018-03" db="EMBL/GenBank/DDBJ databases">
        <title>Whole genome sequencing of Histamine producing bacteria.</title>
        <authorList>
            <person name="Butler K."/>
        </authorList>
    </citation>
    <scope>NUCLEOTIDE SEQUENCE [LARGE SCALE GENOMIC DNA]</scope>
    <source>
        <strain evidence="1 2">DSM 23343</strain>
    </source>
</reference>
<dbReference type="SUPFAM" id="SSF55681">
    <property type="entry name" value="Class II aaRS and biotin synthetases"/>
    <property type="match status" value="1"/>
</dbReference>
<gene>
    <name evidence="1" type="ORF">C0W81_15725</name>
</gene>
<name>A0A2T3HUX1_9GAMM</name>
<accession>A0A2T3HUX1</accession>
<organism evidence="1 2">
    <name type="scientific">Photobacterium aquimaris</name>
    <dbReference type="NCBI Taxonomy" id="512643"/>
    <lineage>
        <taxon>Bacteria</taxon>
        <taxon>Pseudomonadati</taxon>
        <taxon>Pseudomonadota</taxon>
        <taxon>Gammaproteobacteria</taxon>
        <taxon>Vibrionales</taxon>
        <taxon>Vibrionaceae</taxon>
        <taxon>Photobacterium</taxon>
    </lineage>
</organism>
<dbReference type="InterPro" id="IPR045864">
    <property type="entry name" value="aa-tRNA-synth_II/BPL/LPL"/>
</dbReference>
<proteinExistence type="predicted"/>
<protein>
    <submittedName>
        <fullName evidence="1">Uncharacterized protein</fullName>
    </submittedName>
</protein>
<evidence type="ECO:0000313" key="2">
    <source>
        <dbReference type="Proteomes" id="UP000241858"/>
    </source>
</evidence>
<sequence length="97" mass="11321">MHYQVAIEAFGWSNDAIVEEQLQLQYEFFKVLALEKEVELRINFIGSLSEFSCFRNALTAYFQPFSILLDSQRQAWLSTTPEKLLVDYPIELKPVIT</sequence>
<comment type="caution">
    <text evidence="1">The sequence shown here is derived from an EMBL/GenBank/DDBJ whole genome shotgun (WGS) entry which is preliminary data.</text>
</comment>
<dbReference type="OrthoDB" id="9794403at2"/>
<dbReference type="AlphaFoldDB" id="A0A2T3HUX1"/>